<dbReference type="RefSeq" id="WP_235862283.1">
    <property type="nucleotide sequence ID" value="NZ_FWFL01000005.1"/>
</dbReference>
<evidence type="ECO:0000313" key="1">
    <source>
        <dbReference type="EMBL" id="SLN45689.1"/>
    </source>
</evidence>
<dbReference type="EMBL" id="FWFL01000005">
    <property type="protein sequence ID" value="SLN45689.1"/>
    <property type="molecule type" value="Genomic_DNA"/>
</dbReference>
<dbReference type="AlphaFoldDB" id="A0A1Y5SS40"/>
<dbReference type="Pfam" id="PF11720">
    <property type="entry name" value="Inhibitor_I78"/>
    <property type="match status" value="1"/>
</dbReference>
<sequence length="89" mass="9614">MGLVMVFTALTACAPGANDGFDITSPESPCGAKRLQHLIGVRPDDFVFETLGVPFRILPPGSAMTMDHNPKRLNVSVDDANRISRLWCG</sequence>
<protein>
    <submittedName>
        <fullName evidence="1">Peptidase inhibitor I78 family protein</fullName>
    </submittedName>
</protein>
<accession>A0A1Y5SS40</accession>
<evidence type="ECO:0000313" key="2">
    <source>
        <dbReference type="Proteomes" id="UP000193827"/>
    </source>
</evidence>
<organism evidence="1 2">
    <name type="scientific">Roseovarius litorisediminis</name>
    <dbReference type="NCBI Taxonomy" id="1312363"/>
    <lineage>
        <taxon>Bacteria</taxon>
        <taxon>Pseudomonadati</taxon>
        <taxon>Pseudomonadota</taxon>
        <taxon>Alphaproteobacteria</taxon>
        <taxon>Rhodobacterales</taxon>
        <taxon>Roseobacteraceae</taxon>
        <taxon>Roseovarius</taxon>
    </lineage>
</organism>
<dbReference type="Gene3D" id="3.30.10.10">
    <property type="entry name" value="Trypsin Inhibitor V, subunit A"/>
    <property type="match status" value="1"/>
</dbReference>
<name>A0A1Y5SS40_9RHOB</name>
<dbReference type="InterPro" id="IPR021719">
    <property type="entry name" value="Prot_inh_I78"/>
</dbReference>
<proteinExistence type="predicted"/>
<reference evidence="1 2" key="1">
    <citation type="submission" date="2017-03" db="EMBL/GenBank/DDBJ databases">
        <authorList>
            <person name="Afonso C.L."/>
            <person name="Miller P.J."/>
            <person name="Scott M.A."/>
            <person name="Spackman E."/>
            <person name="Goraichik I."/>
            <person name="Dimitrov K.M."/>
            <person name="Suarez D.L."/>
            <person name="Swayne D.E."/>
        </authorList>
    </citation>
    <scope>NUCLEOTIDE SEQUENCE [LARGE SCALE GENOMIC DNA]</scope>
    <source>
        <strain evidence="1 2">CECT 8287</strain>
    </source>
</reference>
<keyword evidence="2" id="KW-1185">Reference proteome</keyword>
<dbReference type="Proteomes" id="UP000193827">
    <property type="component" value="Unassembled WGS sequence"/>
</dbReference>
<gene>
    <name evidence="1" type="ORF">PEL8287_02353</name>
</gene>